<comment type="caution">
    <text evidence="11">The sequence shown here is derived from an EMBL/GenBank/DDBJ whole genome shotgun (WGS) entry which is preliminary data.</text>
</comment>
<keyword evidence="7 9" id="KW-1133">Transmembrane helix</keyword>
<evidence type="ECO:0000256" key="8">
    <source>
        <dbReference type="ARBA" id="ARBA00023136"/>
    </source>
</evidence>
<reference evidence="11 12" key="1">
    <citation type="submission" date="2024-04" db="EMBL/GenBank/DDBJ databases">
        <title>Tritrichomonas musculus Genome.</title>
        <authorList>
            <person name="Alves-Ferreira E."/>
            <person name="Grigg M."/>
            <person name="Lorenzi H."/>
            <person name="Galac M."/>
        </authorList>
    </citation>
    <scope>NUCLEOTIDE SEQUENCE [LARGE SCALE GENOMIC DNA]</scope>
    <source>
        <strain evidence="11 12">EAF2021</strain>
    </source>
</reference>
<evidence type="ECO:0000256" key="4">
    <source>
        <dbReference type="ARBA" id="ARBA00022676"/>
    </source>
</evidence>
<feature type="transmembrane region" description="Helical" evidence="9">
    <location>
        <begin position="140"/>
        <end position="158"/>
    </location>
</feature>
<evidence type="ECO:0000256" key="1">
    <source>
        <dbReference type="ARBA" id="ARBA00004127"/>
    </source>
</evidence>
<feature type="transmembrane region" description="Helical" evidence="9">
    <location>
        <begin position="399"/>
        <end position="417"/>
    </location>
</feature>
<protein>
    <recommendedName>
        <fullName evidence="10">ArnT-like N-terminal domain-containing protein</fullName>
    </recommendedName>
</protein>
<evidence type="ECO:0000259" key="10">
    <source>
        <dbReference type="Pfam" id="PF02366"/>
    </source>
</evidence>
<organism evidence="11 12">
    <name type="scientific">Tritrichomonas musculus</name>
    <dbReference type="NCBI Taxonomy" id="1915356"/>
    <lineage>
        <taxon>Eukaryota</taxon>
        <taxon>Metamonada</taxon>
        <taxon>Parabasalia</taxon>
        <taxon>Tritrichomonadida</taxon>
        <taxon>Tritrichomonadidae</taxon>
        <taxon>Tritrichomonas</taxon>
    </lineage>
</organism>
<feature type="domain" description="ArnT-like N-terminal" evidence="10">
    <location>
        <begin position="58"/>
        <end position="277"/>
    </location>
</feature>
<feature type="transmembrane region" description="Helical" evidence="9">
    <location>
        <begin position="261"/>
        <end position="282"/>
    </location>
</feature>
<feature type="transmembrane region" description="Helical" evidence="9">
    <location>
        <begin position="220"/>
        <end position="249"/>
    </location>
</feature>
<dbReference type="InterPro" id="IPR027005">
    <property type="entry name" value="PMT-like"/>
</dbReference>
<dbReference type="PANTHER" id="PTHR10050:SF46">
    <property type="entry name" value="PROTEIN O-MANNOSYL-TRANSFERASE 2"/>
    <property type="match status" value="1"/>
</dbReference>
<dbReference type="PANTHER" id="PTHR10050">
    <property type="entry name" value="DOLICHYL-PHOSPHATE-MANNOSE--PROTEIN MANNOSYLTRANSFERASE"/>
    <property type="match status" value="1"/>
</dbReference>
<gene>
    <name evidence="11" type="ORF">M9Y10_044440</name>
</gene>
<evidence type="ECO:0000313" key="12">
    <source>
        <dbReference type="Proteomes" id="UP001470230"/>
    </source>
</evidence>
<feature type="transmembrane region" description="Helical" evidence="9">
    <location>
        <begin position="195"/>
        <end position="214"/>
    </location>
</feature>
<feature type="transmembrane region" description="Helical" evidence="9">
    <location>
        <begin position="53"/>
        <end position="70"/>
    </location>
</feature>
<evidence type="ECO:0000313" key="11">
    <source>
        <dbReference type="EMBL" id="KAK8881804.1"/>
    </source>
</evidence>
<feature type="transmembrane region" description="Helical" evidence="9">
    <location>
        <begin position="423"/>
        <end position="440"/>
    </location>
</feature>
<evidence type="ECO:0000256" key="5">
    <source>
        <dbReference type="ARBA" id="ARBA00022679"/>
    </source>
</evidence>
<dbReference type="InterPro" id="IPR003342">
    <property type="entry name" value="ArnT-like_N"/>
</dbReference>
<keyword evidence="5" id="KW-0808">Transferase</keyword>
<dbReference type="EMBL" id="JAPFFF010000009">
    <property type="protein sequence ID" value="KAK8881804.1"/>
    <property type="molecule type" value="Genomic_DNA"/>
</dbReference>
<dbReference type="Pfam" id="PF02366">
    <property type="entry name" value="PMT"/>
    <property type="match status" value="1"/>
</dbReference>
<evidence type="ECO:0000256" key="2">
    <source>
        <dbReference type="ARBA" id="ARBA00004922"/>
    </source>
</evidence>
<comment type="pathway">
    <text evidence="2">Protein modification; protein glycosylation.</text>
</comment>
<evidence type="ECO:0000256" key="7">
    <source>
        <dbReference type="ARBA" id="ARBA00022989"/>
    </source>
</evidence>
<keyword evidence="4" id="KW-0328">Glycosyltransferase</keyword>
<keyword evidence="6 9" id="KW-0812">Transmembrane</keyword>
<evidence type="ECO:0000256" key="6">
    <source>
        <dbReference type="ARBA" id="ARBA00022692"/>
    </source>
</evidence>
<keyword evidence="12" id="KW-1185">Reference proteome</keyword>
<sequence length="491" mass="57385">MKTRGDSQYDLLPEVVDEPNNLSEEKAQSPKPIFVYPKEHILTIPFIWDGYDTFFTMVFIFFGLFSRFWIIHQPQTYTQFEVKYLTSIHYYLNKTFFVSDQPPFQELLMGSFARKMEYESIFNINPDQNYTFHMPFYTNLRSISAFYSMMSIPILYLTLRCFGSKQFCSFCGGFFCLISQTMIPTMRNIDISGAILFYTSASLLFAGLSHHFIYGSPQQILFVFLQGLFASFSISSSFLTFPIVIFSMFWPLVRFNSKKQALINGLLSILCLYLSCLLHFLYTPIIQGYQASKFGVSNFSQFHSSNNNYKSLEFNHLIYSCYYMNLLIFRFIKQSLCNLHFSSVFRKLLMLENWHVIWSQNGRLITCFTNKLVTFPAALFAYYGLLSSFRNLKFDSRKCLSLLFVLFLLWNAFSYHPSNSGCYDSYLPEYFGIIIFILYIENSFTPKDYGIVLTFLLIVCGLLFLDWVPVIYAYVNPNPFVQPGINIADYK</sequence>
<evidence type="ECO:0000256" key="3">
    <source>
        <dbReference type="ARBA" id="ARBA00007222"/>
    </source>
</evidence>
<name>A0ABR2JSC5_9EUKA</name>
<evidence type="ECO:0000256" key="9">
    <source>
        <dbReference type="SAM" id="Phobius"/>
    </source>
</evidence>
<keyword evidence="8 9" id="KW-0472">Membrane</keyword>
<dbReference type="Proteomes" id="UP001470230">
    <property type="component" value="Unassembled WGS sequence"/>
</dbReference>
<comment type="subcellular location">
    <subcellularLocation>
        <location evidence="1">Endomembrane system</location>
        <topology evidence="1">Multi-pass membrane protein</topology>
    </subcellularLocation>
</comment>
<proteinExistence type="inferred from homology"/>
<accession>A0ABR2JSC5</accession>
<feature type="transmembrane region" description="Helical" evidence="9">
    <location>
        <begin position="452"/>
        <end position="475"/>
    </location>
</feature>
<comment type="similarity">
    <text evidence="3">Belongs to the glycosyltransferase 39 family.</text>
</comment>